<dbReference type="Pfam" id="PF00092">
    <property type="entry name" value="VWA"/>
    <property type="match status" value="1"/>
</dbReference>
<name>A0AAW0FRM2_9APHY</name>
<feature type="region of interest" description="Disordered" evidence="1">
    <location>
        <begin position="340"/>
        <end position="367"/>
    </location>
</feature>
<dbReference type="InterPro" id="IPR052969">
    <property type="entry name" value="Thr-specific_kinase-like"/>
</dbReference>
<dbReference type="Gene3D" id="3.40.50.410">
    <property type="entry name" value="von Willebrand factor, type A domain"/>
    <property type="match status" value="1"/>
</dbReference>
<comment type="caution">
    <text evidence="3">The sequence shown here is derived from an EMBL/GenBank/DDBJ whole genome shotgun (WGS) entry which is preliminary data.</text>
</comment>
<feature type="domain" description="VWFA" evidence="2">
    <location>
        <begin position="36"/>
        <end position="249"/>
    </location>
</feature>
<dbReference type="AlphaFoldDB" id="A0AAW0FRM2"/>
<evidence type="ECO:0000256" key="1">
    <source>
        <dbReference type="SAM" id="MobiDB-lite"/>
    </source>
</evidence>
<accession>A0AAW0FRM2</accession>
<feature type="region of interest" description="Disordered" evidence="1">
    <location>
        <begin position="406"/>
        <end position="436"/>
    </location>
</feature>
<evidence type="ECO:0000313" key="3">
    <source>
        <dbReference type="EMBL" id="KAK7681575.1"/>
    </source>
</evidence>
<feature type="compositionally biased region" description="Pro residues" evidence="1">
    <location>
        <begin position="348"/>
        <end position="365"/>
    </location>
</feature>
<feature type="region of interest" description="Disordered" evidence="1">
    <location>
        <begin position="1"/>
        <end position="28"/>
    </location>
</feature>
<dbReference type="Proteomes" id="UP001385951">
    <property type="component" value="Unassembled WGS sequence"/>
</dbReference>
<dbReference type="PROSITE" id="PS50234">
    <property type="entry name" value="VWFA"/>
    <property type="match status" value="1"/>
</dbReference>
<protein>
    <recommendedName>
        <fullName evidence="2">VWFA domain-containing protein</fullName>
    </recommendedName>
</protein>
<dbReference type="PANTHER" id="PTHR47763">
    <property type="entry name" value="ALPHA-PROTEIN KINASE VWKA"/>
    <property type="match status" value="1"/>
</dbReference>
<evidence type="ECO:0000259" key="2">
    <source>
        <dbReference type="PROSITE" id="PS50234"/>
    </source>
</evidence>
<organism evidence="3 4">
    <name type="scientific">Cerrena zonata</name>
    <dbReference type="NCBI Taxonomy" id="2478898"/>
    <lineage>
        <taxon>Eukaryota</taxon>
        <taxon>Fungi</taxon>
        <taxon>Dikarya</taxon>
        <taxon>Basidiomycota</taxon>
        <taxon>Agaricomycotina</taxon>
        <taxon>Agaricomycetes</taxon>
        <taxon>Polyporales</taxon>
        <taxon>Cerrenaceae</taxon>
        <taxon>Cerrena</taxon>
    </lineage>
</organism>
<dbReference type="SUPFAM" id="SSF53300">
    <property type="entry name" value="vWA-like"/>
    <property type="match status" value="1"/>
</dbReference>
<dbReference type="CDD" id="cd00198">
    <property type="entry name" value="vWFA"/>
    <property type="match status" value="1"/>
</dbReference>
<keyword evidence="4" id="KW-1185">Reference proteome</keyword>
<reference evidence="3 4" key="1">
    <citation type="submission" date="2022-09" db="EMBL/GenBank/DDBJ databases">
        <authorList>
            <person name="Palmer J.M."/>
        </authorList>
    </citation>
    <scope>NUCLEOTIDE SEQUENCE [LARGE SCALE GENOMIC DNA]</scope>
    <source>
        <strain evidence="3 4">DSM 7382</strain>
    </source>
</reference>
<sequence>MDEDMDFDSGVPAFQPQQQLPQPPATNGSDGRKMLDLVFVQDCTGSQGSYIMSATKNIQAICQHIYESGKLQAAEDLRIGLVAYRDHPPQDHTYVTKNFGFSSDINKVEKDLSSLYASGGGDGPEAVTAALAEALNMEWRPEASKMIVLIADAPSHGIGEYGDGFDDGSPDGNDPLVLARTMASRGITLFFVACEPALSGYQYAADFFQALTNITSGLMLPLTTADLLTHAIVGSVLENLDMERLIREVGQAVSQRILGNNESVDDVARELHERLLLRNESTKKVVIESIYRESAESKHNVEVYTNAPSLHEARPLLKKVMGTRFTEKYLHSRVTAGRYSSPYSPYSAPRPKPAPPPSLPTPSHSPPRKVVTDFAAFGAPKNVSVFGTAVASTPFSLAGGKAAFGGIRGSGRTPFDDDDEDDGDGDSGMAITDDGRQKIELREDAITLDQARRIAMQSAWRSARV</sequence>
<dbReference type="InterPro" id="IPR036465">
    <property type="entry name" value="vWFA_dom_sf"/>
</dbReference>
<proteinExistence type="predicted"/>
<dbReference type="PANTHER" id="PTHR47763:SF1">
    <property type="entry name" value="DUF659 DOMAIN-CONTAINING PROTEIN"/>
    <property type="match status" value="1"/>
</dbReference>
<gene>
    <name evidence="3" type="ORF">QCA50_015308</name>
</gene>
<feature type="compositionally biased region" description="Acidic residues" evidence="1">
    <location>
        <begin position="416"/>
        <end position="425"/>
    </location>
</feature>
<dbReference type="InterPro" id="IPR002035">
    <property type="entry name" value="VWF_A"/>
</dbReference>
<evidence type="ECO:0000313" key="4">
    <source>
        <dbReference type="Proteomes" id="UP001385951"/>
    </source>
</evidence>
<dbReference type="GO" id="GO:0005737">
    <property type="term" value="C:cytoplasm"/>
    <property type="evidence" value="ECO:0007669"/>
    <property type="project" value="TreeGrafter"/>
</dbReference>
<dbReference type="GO" id="GO:0004674">
    <property type="term" value="F:protein serine/threonine kinase activity"/>
    <property type="evidence" value="ECO:0007669"/>
    <property type="project" value="TreeGrafter"/>
</dbReference>
<dbReference type="EMBL" id="JASBNA010000040">
    <property type="protein sequence ID" value="KAK7681575.1"/>
    <property type="molecule type" value="Genomic_DNA"/>
</dbReference>